<organism evidence="7 8">
    <name type="scientific">Epilithonimonas hungarica</name>
    <dbReference type="NCBI Taxonomy" id="454006"/>
    <lineage>
        <taxon>Bacteria</taxon>
        <taxon>Pseudomonadati</taxon>
        <taxon>Bacteroidota</taxon>
        <taxon>Flavobacteriia</taxon>
        <taxon>Flavobacteriales</taxon>
        <taxon>Weeksellaceae</taxon>
        <taxon>Chryseobacterium group</taxon>
        <taxon>Epilithonimonas</taxon>
    </lineage>
</organism>
<comment type="similarity">
    <text evidence="2">Belongs to the SusD family.</text>
</comment>
<dbReference type="PROSITE" id="PS51257">
    <property type="entry name" value="PROKAR_LIPOPROTEIN"/>
    <property type="match status" value="1"/>
</dbReference>
<feature type="domain" description="RagB/SusD" evidence="6">
    <location>
        <begin position="337"/>
        <end position="480"/>
    </location>
</feature>
<evidence type="ECO:0000313" key="8">
    <source>
        <dbReference type="Proteomes" id="UP000199203"/>
    </source>
</evidence>
<evidence type="ECO:0000256" key="4">
    <source>
        <dbReference type="ARBA" id="ARBA00023136"/>
    </source>
</evidence>
<keyword evidence="8" id="KW-1185">Reference proteome</keyword>
<sequence length="513" mass="57256">MKQIKYIKIVLLAGFVGLTSCDSKLDEPMQLDSGSSFDYTSPEGAKGAVMGAYATLSGKRASDNGDVGFGWEQIPLISVRGDDVNSGGKGDQVPFTDTDNYSYDQSYWMYDSLWKILYERVVQVTAQMNELEKFRAGGVNSQLIDQYVAECKTLRAFYTFQISRVWGRVPVMEVLDQSQLTLRTKDDVMSWVSSQMDESVPSLPDARPNQRTDIRGGVTKYTALAIKAMANLELKNYQGVADATGQIINSGKFTLFSDYYELFKTPGKLADENLLEIQYSDFGVGAGNNVKHLWDFYGPTSWTPSVTGATAGWGFYEPSLKYIKFMLGRNEQKRLVTNVLFTPAGINKIKEDPNFSTLPSWVSNVTPDNDQINNSDRAFFFSGKHYLPSNQLIPGRLSYGSNKNYIITRYAEVLLMYAEAVARGASPTAGSAVDAVNKVRDRANLGLLTSVTADQVMDEKYAELGMEWGIRYFDMVRLGNTAALSYDGRTFTMDKQFLPYPLAQLERIQSLDK</sequence>
<name>A0A1G7N977_9FLAO</name>
<dbReference type="SUPFAM" id="SSF48452">
    <property type="entry name" value="TPR-like"/>
    <property type="match status" value="1"/>
</dbReference>
<dbReference type="STRING" id="454006.SAMN05421825_1913"/>
<evidence type="ECO:0000259" key="6">
    <source>
        <dbReference type="Pfam" id="PF07980"/>
    </source>
</evidence>
<keyword evidence="3" id="KW-0732">Signal</keyword>
<accession>A0A1G7N977</accession>
<protein>
    <submittedName>
        <fullName evidence="7">Starch-binding associating with outer membrane</fullName>
    </submittedName>
</protein>
<dbReference type="InterPro" id="IPR012944">
    <property type="entry name" value="SusD_RagB_dom"/>
</dbReference>
<dbReference type="EMBL" id="FNBH01000002">
    <property type="protein sequence ID" value="SDF70457.1"/>
    <property type="molecule type" value="Genomic_DNA"/>
</dbReference>
<keyword evidence="5" id="KW-0998">Cell outer membrane</keyword>
<evidence type="ECO:0000256" key="2">
    <source>
        <dbReference type="ARBA" id="ARBA00006275"/>
    </source>
</evidence>
<dbReference type="GO" id="GO:0009279">
    <property type="term" value="C:cell outer membrane"/>
    <property type="evidence" value="ECO:0007669"/>
    <property type="project" value="UniProtKB-SubCell"/>
</dbReference>
<proteinExistence type="inferred from homology"/>
<evidence type="ECO:0000256" key="5">
    <source>
        <dbReference type="ARBA" id="ARBA00023237"/>
    </source>
</evidence>
<dbReference type="Gene3D" id="1.25.40.390">
    <property type="match status" value="1"/>
</dbReference>
<dbReference type="InterPro" id="IPR011990">
    <property type="entry name" value="TPR-like_helical_dom_sf"/>
</dbReference>
<dbReference type="AlphaFoldDB" id="A0A1G7N977"/>
<dbReference type="Pfam" id="PF07980">
    <property type="entry name" value="SusD_RagB"/>
    <property type="match status" value="1"/>
</dbReference>
<evidence type="ECO:0000256" key="1">
    <source>
        <dbReference type="ARBA" id="ARBA00004442"/>
    </source>
</evidence>
<evidence type="ECO:0000256" key="3">
    <source>
        <dbReference type="ARBA" id="ARBA00022729"/>
    </source>
</evidence>
<reference evidence="8" key="1">
    <citation type="submission" date="2016-10" db="EMBL/GenBank/DDBJ databases">
        <authorList>
            <person name="Varghese N."/>
            <person name="Submissions S."/>
        </authorList>
    </citation>
    <scope>NUCLEOTIDE SEQUENCE [LARGE SCALE GENOMIC DNA]</scope>
    <source>
        <strain evidence="8">DSM 19684</strain>
    </source>
</reference>
<dbReference type="Proteomes" id="UP000199203">
    <property type="component" value="Unassembled WGS sequence"/>
</dbReference>
<evidence type="ECO:0000313" key="7">
    <source>
        <dbReference type="EMBL" id="SDF70457.1"/>
    </source>
</evidence>
<dbReference type="OrthoDB" id="5694214at2"/>
<keyword evidence="4" id="KW-0472">Membrane</keyword>
<comment type="subcellular location">
    <subcellularLocation>
        <location evidence="1">Cell outer membrane</location>
    </subcellularLocation>
</comment>
<gene>
    <name evidence="7" type="ORF">SAMN05421825_1913</name>
</gene>